<feature type="domain" description="dUTPase-like" evidence="1">
    <location>
        <begin position="7"/>
        <end position="73"/>
    </location>
</feature>
<evidence type="ECO:0000313" key="3">
    <source>
        <dbReference type="Proteomes" id="UP000199249"/>
    </source>
</evidence>
<dbReference type="AlphaFoldDB" id="A0A1H3PD62"/>
<gene>
    <name evidence="2" type="ORF">SAMN04488069_1293</name>
</gene>
<evidence type="ECO:0000259" key="1">
    <source>
        <dbReference type="Pfam" id="PF00692"/>
    </source>
</evidence>
<dbReference type="Pfam" id="PF00692">
    <property type="entry name" value="dUTPase"/>
    <property type="match status" value="1"/>
</dbReference>
<name>A0A1H3PD62_9BACT</name>
<dbReference type="InterPro" id="IPR029054">
    <property type="entry name" value="dUTPase-like"/>
</dbReference>
<protein>
    <submittedName>
        <fullName evidence="2">dUTPase</fullName>
    </submittedName>
</protein>
<evidence type="ECO:0000313" key="2">
    <source>
        <dbReference type="EMBL" id="SDY99020.1"/>
    </source>
</evidence>
<keyword evidence="3" id="KW-1185">Reference proteome</keyword>
<dbReference type="InterPro" id="IPR036157">
    <property type="entry name" value="dUTPase-like_sf"/>
</dbReference>
<accession>A0A1H3PD62</accession>
<sequence length="74" mass="8044">MTLSNSVGVIDAGYRGEWQARFLVATHVGSPRTYKAGDRIGQIQFQRVPEVRFEQVDSLNDSPRGAGSFGSSGK</sequence>
<dbReference type="STRING" id="651662.SAMN04488069_1293"/>
<organism evidence="2 3">
    <name type="scientific">Hymenobacter psychrophilus</name>
    <dbReference type="NCBI Taxonomy" id="651662"/>
    <lineage>
        <taxon>Bacteria</taxon>
        <taxon>Pseudomonadati</taxon>
        <taxon>Bacteroidota</taxon>
        <taxon>Cytophagia</taxon>
        <taxon>Cytophagales</taxon>
        <taxon>Hymenobacteraceae</taxon>
        <taxon>Hymenobacter</taxon>
    </lineage>
</organism>
<reference evidence="3" key="1">
    <citation type="submission" date="2016-10" db="EMBL/GenBank/DDBJ databases">
        <authorList>
            <person name="Varghese N."/>
            <person name="Submissions S."/>
        </authorList>
    </citation>
    <scope>NUCLEOTIDE SEQUENCE [LARGE SCALE GENOMIC DNA]</scope>
    <source>
        <strain evidence="3">CGMCC 1.8975</strain>
    </source>
</reference>
<dbReference type="Gene3D" id="2.70.40.10">
    <property type="match status" value="1"/>
</dbReference>
<proteinExistence type="predicted"/>
<dbReference type="EMBL" id="FNOV01000029">
    <property type="protein sequence ID" value="SDY99020.1"/>
    <property type="molecule type" value="Genomic_DNA"/>
</dbReference>
<dbReference type="SUPFAM" id="SSF51283">
    <property type="entry name" value="dUTPase-like"/>
    <property type="match status" value="1"/>
</dbReference>
<dbReference type="Proteomes" id="UP000199249">
    <property type="component" value="Unassembled WGS sequence"/>
</dbReference>